<dbReference type="GO" id="GO:0005886">
    <property type="term" value="C:plasma membrane"/>
    <property type="evidence" value="ECO:0007669"/>
    <property type="project" value="TreeGrafter"/>
</dbReference>
<proteinExistence type="predicted"/>
<evidence type="ECO:0000256" key="4">
    <source>
        <dbReference type="ARBA" id="ARBA00023008"/>
    </source>
</evidence>
<dbReference type="AlphaFoldDB" id="H5UVA3"/>
<comment type="subcellular location">
    <subcellularLocation>
        <location evidence="1">Cell envelope</location>
    </subcellularLocation>
</comment>
<dbReference type="PANTHER" id="PTHR34820">
    <property type="entry name" value="INNER MEMBRANE PROTEIN YEBZ"/>
    <property type="match status" value="1"/>
</dbReference>
<organism evidence="8 9">
    <name type="scientific">Mobilicoccus pelagius NBRC 104925</name>
    <dbReference type="NCBI Taxonomy" id="1089455"/>
    <lineage>
        <taxon>Bacteria</taxon>
        <taxon>Bacillati</taxon>
        <taxon>Actinomycetota</taxon>
        <taxon>Actinomycetes</taxon>
        <taxon>Micrococcales</taxon>
        <taxon>Dermatophilaceae</taxon>
        <taxon>Mobilicoccus</taxon>
    </lineage>
</organism>
<accession>H5UVA3</accession>
<dbReference type="InterPro" id="IPR014756">
    <property type="entry name" value="Ig_E-set"/>
</dbReference>
<dbReference type="SUPFAM" id="SSF81296">
    <property type="entry name" value="E set domains"/>
    <property type="match status" value="1"/>
</dbReference>
<dbReference type="RefSeq" id="WP_009483504.1">
    <property type="nucleotide sequence ID" value="NZ_BAFE01000091.1"/>
</dbReference>
<keyword evidence="3" id="KW-0732">Signal</keyword>
<dbReference type="Pfam" id="PF04234">
    <property type="entry name" value="CopC"/>
    <property type="match status" value="1"/>
</dbReference>
<keyword evidence="6" id="KW-0472">Membrane</keyword>
<evidence type="ECO:0000256" key="1">
    <source>
        <dbReference type="ARBA" id="ARBA00004196"/>
    </source>
</evidence>
<dbReference type="GO" id="GO:0030313">
    <property type="term" value="C:cell envelope"/>
    <property type="evidence" value="ECO:0007669"/>
    <property type="project" value="UniProtKB-SubCell"/>
</dbReference>
<evidence type="ECO:0000313" key="9">
    <source>
        <dbReference type="Proteomes" id="UP000004367"/>
    </source>
</evidence>
<evidence type="ECO:0000256" key="6">
    <source>
        <dbReference type="SAM" id="Phobius"/>
    </source>
</evidence>
<dbReference type="InterPro" id="IPR007348">
    <property type="entry name" value="CopC_dom"/>
</dbReference>
<feature type="domain" description="CopC" evidence="7">
    <location>
        <begin position="35"/>
        <end position="127"/>
    </location>
</feature>
<feature type="region of interest" description="Disordered" evidence="5">
    <location>
        <begin position="122"/>
        <end position="154"/>
    </location>
</feature>
<dbReference type="GO" id="GO:0042597">
    <property type="term" value="C:periplasmic space"/>
    <property type="evidence" value="ECO:0007669"/>
    <property type="project" value="InterPro"/>
</dbReference>
<dbReference type="InterPro" id="IPR032694">
    <property type="entry name" value="CopC/D"/>
</dbReference>
<dbReference type="PANTHER" id="PTHR34820:SF4">
    <property type="entry name" value="INNER MEMBRANE PROTEIN YEBZ"/>
    <property type="match status" value="1"/>
</dbReference>
<feature type="transmembrane region" description="Helical" evidence="6">
    <location>
        <begin position="160"/>
        <end position="182"/>
    </location>
</feature>
<evidence type="ECO:0000259" key="7">
    <source>
        <dbReference type="Pfam" id="PF04234"/>
    </source>
</evidence>
<keyword evidence="6" id="KW-0812">Transmembrane</keyword>
<keyword evidence="9" id="KW-1185">Reference proteome</keyword>
<evidence type="ECO:0000256" key="2">
    <source>
        <dbReference type="ARBA" id="ARBA00022723"/>
    </source>
</evidence>
<keyword evidence="4" id="KW-0186">Copper</keyword>
<comment type="caution">
    <text evidence="8">The sequence shown here is derived from an EMBL/GenBank/DDBJ whole genome shotgun (WGS) entry which is preliminary data.</text>
</comment>
<dbReference type="GO" id="GO:0006825">
    <property type="term" value="P:copper ion transport"/>
    <property type="evidence" value="ECO:0007669"/>
    <property type="project" value="InterPro"/>
</dbReference>
<dbReference type="eggNOG" id="COG2372">
    <property type="taxonomic scope" value="Bacteria"/>
</dbReference>
<evidence type="ECO:0000313" key="8">
    <source>
        <dbReference type="EMBL" id="GAB49661.1"/>
    </source>
</evidence>
<dbReference type="STRING" id="1089455.MOPEL_132_00280"/>
<name>H5UVA3_9MICO</name>
<keyword evidence="2" id="KW-0479">Metal-binding</keyword>
<dbReference type="InterPro" id="IPR014755">
    <property type="entry name" value="Cu-Rt/internalin_Ig-like"/>
</dbReference>
<evidence type="ECO:0000256" key="5">
    <source>
        <dbReference type="SAM" id="MobiDB-lite"/>
    </source>
</evidence>
<dbReference type="GO" id="GO:0046688">
    <property type="term" value="P:response to copper ion"/>
    <property type="evidence" value="ECO:0007669"/>
    <property type="project" value="InterPro"/>
</dbReference>
<dbReference type="EMBL" id="BAFE01000091">
    <property type="protein sequence ID" value="GAB49661.1"/>
    <property type="molecule type" value="Genomic_DNA"/>
</dbReference>
<keyword evidence="6" id="KW-1133">Transmembrane helix</keyword>
<gene>
    <name evidence="8" type="primary">copC</name>
    <name evidence="8" type="ORF">MOPEL_132_00280</name>
</gene>
<dbReference type="Gene3D" id="2.60.40.1220">
    <property type="match status" value="1"/>
</dbReference>
<feature type="compositionally biased region" description="Polar residues" evidence="5">
    <location>
        <begin position="122"/>
        <end position="136"/>
    </location>
</feature>
<dbReference type="GO" id="GO:0005507">
    <property type="term" value="F:copper ion binding"/>
    <property type="evidence" value="ECO:0007669"/>
    <property type="project" value="InterPro"/>
</dbReference>
<dbReference type="Proteomes" id="UP000004367">
    <property type="component" value="Unassembled WGS sequence"/>
</dbReference>
<protein>
    <submittedName>
        <fullName evidence="8">Copper resistance protein C</fullName>
    </submittedName>
</protein>
<evidence type="ECO:0000256" key="3">
    <source>
        <dbReference type="ARBA" id="ARBA00022729"/>
    </source>
</evidence>
<sequence>MLRRPVLLPSFLVALLVTLATMPIMLGTVVSAAAHSALVSSTPKDGEKLAAMPTTAALVFNENIEPRGTQIVIADHADVAHPVTPQVDGPEVIAAIPEGLPDGLVHVRYRVVSADGHPISGETTFTVGDSHTGSNGDTAPAAPPVPTADPTSDGDGSTTMMYVLTGVAATVLVAAGLAMFLAGRRRP</sequence>
<reference evidence="8 9" key="1">
    <citation type="submission" date="2012-02" db="EMBL/GenBank/DDBJ databases">
        <title>Whole genome shotgun sequence of Mobilicoccus pelagius NBRC 104925.</title>
        <authorList>
            <person name="Yoshida Y."/>
            <person name="Hosoyama A."/>
            <person name="Tsuchikane K."/>
            <person name="Katsumata H."/>
            <person name="Yamazaki S."/>
            <person name="Fujita N."/>
        </authorList>
    </citation>
    <scope>NUCLEOTIDE SEQUENCE [LARGE SCALE GENOMIC DNA]</scope>
    <source>
        <strain evidence="8 9">NBRC 104925</strain>
    </source>
</reference>